<keyword evidence="1" id="KW-1133">Transmembrane helix</keyword>
<dbReference type="EMBL" id="SDWY01000006">
    <property type="protein sequence ID" value="MDN6901084.1"/>
    <property type="molecule type" value="Genomic_DNA"/>
</dbReference>
<organism evidence="2 3">
    <name type="scientific">Oenococcus sicerae</name>
    <dbReference type="NCBI Taxonomy" id="2203724"/>
    <lineage>
        <taxon>Bacteria</taxon>
        <taxon>Bacillati</taxon>
        <taxon>Bacillota</taxon>
        <taxon>Bacilli</taxon>
        <taxon>Lactobacillales</taxon>
        <taxon>Lactobacillaceae</taxon>
        <taxon>Oenococcus</taxon>
    </lineage>
</organism>
<feature type="transmembrane region" description="Helical" evidence="1">
    <location>
        <begin position="41"/>
        <end position="60"/>
    </location>
</feature>
<dbReference type="AlphaFoldDB" id="A0AAJ1VPB5"/>
<name>A0AAJ1VPB5_9LACO</name>
<sequence length="216" mass="24391">MEALVKIQTAVRKRNRFLFSAVLGLVLFGVSLFFFNWQIALLAGWDTASLSLIVLIWWAFLPSSGQHTRQIALGVGVRYPVLDVLILLASLISLVIGVLLFTSSKGNLIKIIFCLFSIFCSWNLIHVLYAVHYSEMYYRRNAHFSDGGIDFNSKEAPDIWDFAYLSYTIGMTYQVSDTTFLTTDFRKLALSHALISFLFSTVLIATMINFIASLMS</sequence>
<evidence type="ECO:0000313" key="3">
    <source>
        <dbReference type="Proteomes" id="UP001167919"/>
    </source>
</evidence>
<feature type="transmembrane region" description="Helical" evidence="1">
    <location>
        <begin position="193"/>
        <end position="215"/>
    </location>
</feature>
<reference evidence="2" key="1">
    <citation type="submission" date="2019-01" db="EMBL/GenBank/DDBJ databases">
        <title>Oenococcus sicerae UCMA17102.</title>
        <authorList>
            <person name="Cousin F.J."/>
            <person name="Le Guellec R."/>
            <person name="Cretenet M."/>
        </authorList>
    </citation>
    <scope>NUCLEOTIDE SEQUENCE</scope>
    <source>
        <strain evidence="2">UCMA17102</strain>
    </source>
</reference>
<evidence type="ECO:0000313" key="2">
    <source>
        <dbReference type="EMBL" id="MDN6901084.1"/>
    </source>
</evidence>
<feature type="transmembrane region" description="Helical" evidence="1">
    <location>
        <begin position="81"/>
        <end position="102"/>
    </location>
</feature>
<keyword evidence="1" id="KW-0472">Membrane</keyword>
<proteinExistence type="predicted"/>
<comment type="caution">
    <text evidence="2">The sequence shown here is derived from an EMBL/GenBank/DDBJ whole genome shotgun (WGS) entry which is preliminary data.</text>
</comment>
<feature type="transmembrane region" description="Helical" evidence="1">
    <location>
        <begin position="17"/>
        <end position="35"/>
    </location>
</feature>
<keyword evidence="1" id="KW-0812">Transmembrane</keyword>
<dbReference type="Pfam" id="PF07077">
    <property type="entry name" value="DUF1345"/>
    <property type="match status" value="1"/>
</dbReference>
<evidence type="ECO:0000256" key="1">
    <source>
        <dbReference type="SAM" id="Phobius"/>
    </source>
</evidence>
<dbReference type="Proteomes" id="UP001167919">
    <property type="component" value="Unassembled WGS sequence"/>
</dbReference>
<accession>A0AAJ1VPB5</accession>
<gene>
    <name evidence="2" type="ORF">EVC35_08820</name>
</gene>
<feature type="transmembrane region" description="Helical" evidence="1">
    <location>
        <begin position="108"/>
        <end position="131"/>
    </location>
</feature>
<protein>
    <submittedName>
        <fullName evidence="2">DUF1345 domain-containing protein</fullName>
    </submittedName>
</protein>
<dbReference type="InterPro" id="IPR009781">
    <property type="entry name" value="DUF1345"/>
</dbReference>